<dbReference type="EMBL" id="GISG01155287">
    <property type="protein sequence ID" value="MBA4648361.1"/>
    <property type="molecule type" value="Transcribed_RNA"/>
</dbReference>
<protein>
    <submittedName>
        <fullName evidence="1">Uncharacterized protein</fullName>
    </submittedName>
</protein>
<name>A0A7C9DPP9_OPUST</name>
<evidence type="ECO:0000313" key="1">
    <source>
        <dbReference type="EMBL" id="MBA4648361.1"/>
    </source>
</evidence>
<reference evidence="1" key="2">
    <citation type="submission" date="2020-07" db="EMBL/GenBank/DDBJ databases">
        <authorList>
            <person name="Vera ALvarez R."/>
            <person name="Arias-Moreno D.M."/>
            <person name="Jimenez-Jacinto V."/>
            <person name="Jimenez-Bremont J.F."/>
            <person name="Swaminathan K."/>
            <person name="Moose S.P."/>
            <person name="Guerrero-Gonzalez M.L."/>
            <person name="Marino-Ramirez L."/>
            <person name="Landsman D."/>
            <person name="Rodriguez-Kessler M."/>
            <person name="Delgado-Sanchez P."/>
        </authorList>
    </citation>
    <scope>NUCLEOTIDE SEQUENCE</scope>
    <source>
        <tissue evidence="1">Cladode</tissue>
    </source>
</reference>
<reference evidence="1" key="1">
    <citation type="journal article" date="2013" name="J. Plant Res.">
        <title>Effect of fungi and light on seed germination of three Opuntia species from semiarid lands of central Mexico.</title>
        <authorList>
            <person name="Delgado-Sanchez P."/>
            <person name="Jimenez-Bremont J.F."/>
            <person name="Guerrero-Gonzalez Mde L."/>
            <person name="Flores J."/>
        </authorList>
    </citation>
    <scope>NUCLEOTIDE SEQUENCE</scope>
    <source>
        <tissue evidence="1">Cladode</tissue>
    </source>
</reference>
<accession>A0A7C9DPP9</accession>
<sequence length="118" mass="13302">MIGIRPFSPRTFGLLSTRKTVYRSSGLTPTNPKGNRFWDCQPAVDSSWYLKRLCRVRDLFSSDTGRVGQMFVVRLNAQVKQVTSGGKGMAGKFSERRSFDNVVTQHSQVCLFKLAYSS</sequence>
<proteinExistence type="predicted"/>
<dbReference type="AlphaFoldDB" id="A0A7C9DPP9"/>
<organism evidence="1">
    <name type="scientific">Opuntia streptacantha</name>
    <name type="common">Prickly pear cactus</name>
    <name type="synonym">Opuntia cardona</name>
    <dbReference type="NCBI Taxonomy" id="393608"/>
    <lineage>
        <taxon>Eukaryota</taxon>
        <taxon>Viridiplantae</taxon>
        <taxon>Streptophyta</taxon>
        <taxon>Embryophyta</taxon>
        <taxon>Tracheophyta</taxon>
        <taxon>Spermatophyta</taxon>
        <taxon>Magnoliopsida</taxon>
        <taxon>eudicotyledons</taxon>
        <taxon>Gunneridae</taxon>
        <taxon>Pentapetalae</taxon>
        <taxon>Caryophyllales</taxon>
        <taxon>Cactineae</taxon>
        <taxon>Cactaceae</taxon>
        <taxon>Opuntioideae</taxon>
        <taxon>Opuntia</taxon>
    </lineage>
</organism>